<proteinExistence type="predicted"/>
<feature type="region of interest" description="Disordered" evidence="2">
    <location>
        <begin position="197"/>
        <end position="220"/>
    </location>
</feature>
<dbReference type="PANTHER" id="PTHR30204:SF15">
    <property type="entry name" value="BLL5018 PROTEIN"/>
    <property type="match status" value="1"/>
</dbReference>
<dbReference type="GO" id="GO:0003677">
    <property type="term" value="F:DNA binding"/>
    <property type="evidence" value="ECO:0007669"/>
    <property type="project" value="UniProtKB-KW"/>
</dbReference>
<dbReference type="PANTHER" id="PTHR30204">
    <property type="entry name" value="REDOX-CYCLING DRUG-SENSING TRANSCRIPTIONAL ACTIVATOR SOXR"/>
    <property type="match status" value="1"/>
</dbReference>
<dbReference type="RefSeq" id="WP_175469233.1">
    <property type="nucleotide sequence ID" value="NZ_FOCO01000003.1"/>
</dbReference>
<dbReference type="SMART" id="SM00422">
    <property type="entry name" value="HTH_MERR"/>
    <property type="match status" value="1"/>
</dbReference>
<dbReference type="STRING" id="1077947.SAMN05216227_100368"/>
<evidence type="ECO:0000313" key="5">
    <source>
        <dbReference type="Proteomes" id="UP000183002"/>
    </source>
</evidence>
<keyword evidence="5" id="KW-1185">Reference proteome</keyword>
<evidence type="ECO:0000259" key="3">
    <source>
        <dbReference type="PROSITE" id="PS50937"/>
    </source>
</evidence>
<name>A0A1H8BNM1_9RHOB</name>
<gene>
    <name evidence="4" type="ORF">SAMN05216227_100368</name>
</gene>
<dbReference type="CDD" id="cd04765">
    <property type="entry name" value="HTH_MlrA-like_sg2"/>
    <property type="match status" value="1"/>
</dbReference>
<evidence type="ECO:0000313" key="4">
    <source>
        <dbReference type="EMBL" id="SEM83638.1"/>
    </source>
</evidence>
<dbReference type="Gene3D" id="1.10.1660.10">
    <property type="match status" value="1"/>
</dbReference>
<evidence type="ECO:0000256" key="1">
    <source>
        <dbReference type="ARBA" id="ARBA00023125"/>
    </source>
</evidence>
<dbReference type="PROSITE" id="PS50937">
    <property type="entry name" value="HTH_MERR_2"/>
    <property type="match status" value="1"/>
</dbReference>
<dbReference type="EMBL" id="FOCO01000003">
    <property type="protein sequence ID" value="SEM83638.1"/>
    <property type="molecule type" value="Genomic_DNA"/>
</dbReference>
<dbReference type="InterPro" id="IPR009061">
    <property type="entry name" value="DNA-bd_dom_put_sf"/>
</dbReference>
<feature type="domain" description="HTH merR-type" evidence="3">
    <location>
        <begin position="10"/>
        <end position="78"/>
    </location>
</feature>
<reference evidence="4 5" key="1">
    <citation type="submission" date="2016-10" db="EMBL/GenBank/DDBJ databases">
        <authorList>
            <person name="de Groot N.N."/>
        </authorList>
    </citation>
    <scope>NUCLEOTIDE SEQUENCE [LARGE SCALE GENOMIC DNA]</scope>
    <source>
        <strain evidence="4 5">CGMCC 1.10836</strain>
    </source>
</reference>
<sequence>MDKSPDAFRTISEVAELLETPAHVLRFWESRFPQIKPVKRAGGRRYYRPADMALLSGIRRLLHDEGMTIRGVQKILREQGVRHVSGLTEEEDAALEMVEDMEEAVASSDPIPLFGQVRKDDADVGAVPEALADNARVAGDEDAALDAVPEALADDGAEAVIAAPAQTINAAAPEGVADDVGADDVEEIAQDYAQDLGESDGDAAGALEDVTQPSPPQMDAVAQPMAPAEVRAAPRENLCTDAPDLPFDAPVAEGAAQDVSESPVAEAEPVAAVAEPGDVAVAAAEEVEDLGLDDLAPVPVPVPVPAAIVAAPQPTPKSAPEEIVGHWLPADLRALRPDALVGRVPQAAALLQRLDALRNRVGDRGRVPRR</sequence>
<organism evidence="4 5">
    <name type="scientific">Pseudorhodobacter antarcticus</name>
    <dbReference type="NCBI Taxonomy" id="1077947"/>
    <lineage>
        <taxon>Bacteria</taxon>
        <taxon>Pseudomonadati</taxon>
        <taxon>Pseudomonadota</taxon>
        <taxon>Alphaproteobacteria</taxon>
        <taxon>Rhodobacterales</taxon>
        <taxon>Paracoccaceae</taxon>
        <taxon>Pseudorhodobacter</taxon>
    </lineage>
</organism>
<evidence type="ECO:0000256" key="2">
    <source>
        <dbReference type="SAM" id="MobiDB-lite"/>
    </source>
</evidence>
<protein>
    <submittedName>
        <fullName evidence="4">DNA-binding transcriptional regulator, MerR family</fullName>
    </submittedName>
</protein>
<dbReference type="Proteomes" id="UP000183002">
    <property type="component" value="Unassembled WGS sequence"/>
</dbReference>
<accession>A0A1H8BNM1</accession>
<dbReference type="Pfam" id="PF13411">
    <property type="entry name" value="MerR_1"/>
    <property type="match status" value="1"/>
</dbReference>
<dbReference type="AlphaFoldDB" id="A0A1H8BNM1"/>
<keyword evidence="1 4" id="KW-0238">DNA-binding</keyword>
<dbReference type="InterPro" id="IPR047057">
    <property type="entry name" value="MerR_fam"/>
</dbReference>
<dbReference type="GO" id="GO:0003700">
    <property type="term" value="F:DNA-binding transcription factor activity"/>
    <property type="evidence" value="ECO:0007669"/>
    <property type="project" value="InterPro"/>
</dbReference>
<dbReference type="SUPFAM" id="SSF46955">
    <property type="entry name" value="Putative DNA-binding domain"/>
    <property type="match status" value="1"/>
</dbReference>
<dbReference type="InterPro" id="IPR000551">
    <property type="entry name" value="MerR-type_HTH_dom"/>
</dbReference>